<name>A0ABQ8ZE27_9EUKA</name>
<comment type="caution">
    <text evidence="3">The sequence shown here is derived from an EMBL/GenBank/DDBJ whole genome shotgun (WGS) entry which is preliminary data.</text>
</comment>
<protein>
    <submittedName>
        <fullName evidence="3">Uncharacterized protein</fullName>
    </submittedName>
</protein>
<feature type="compositionally biased region" description="Low complexity" evidence="1">
    <location>
        <begin position="9"/>
        <end position="24"/>
    </location>
</feature>
<keyword evidence="4" id="KW-1185">Reference proteome</keyword>
<evidence type="ECO:0000256" key="2">
    <source>
        <dbReference type="SAM" id="Phobius"/>
    </source>
</evidence>
<gene>
    <name evidence="3" type="ORF">M0813_11695</name>
</gene>
<sequence>MQSYTNIQNSNSYNSFSTPSSYESFSDEDSDTPLLASNKKNNKQRERQKKGMWRRWKSSRRRTKVIIVLTALLVVLAIAYSITYGTIGIVIRESKVETKSMYFEKISSKEFVVVSKIHVDEPITGPINFGLDPGKLTYEGEQLGMLISKNKTLHANEADFYIREQIKVTNETTFLNLVQDFIVNKDLEIDFKVVIAFQGAWGLFPKREYQSALKFKSMGGIELQLSDYSLLSLVDDQITVSTSISFANPTLLRGHIPGVIMEVEYDGQMVCNNLISGIDLSGGENVVRFPFTINGTGNNLIEDFINKKQLTLPATGRLSIDGLDTHPVFYQDTFEITALDGLPFEITSLKITNVVNETIVLSISITLNNPSPVHVVFELFQSLMYYSKDQIGMVSSKMVTFDSGPNYSNFTAELNGEHNQLIQDFILSKHINVSMHSFAQISRNGNVVPLFNLTISLDGLDGLIFSLSAFPVLSIHCQYVNFIIEANITNPSQLTATFAKLQIDIYFEGKQIGVASQSNVQFDYGLNRINFTIDVDTNQSSILFAKFLNQPSVTFQLIGLIFSQESKKGIPVYKNNLTIGAMDGLKYEIIEMSLQTINKDEIIVNGVVNFTNKSPIEAVFSEFDLNLYQNSSWVGKGISNDFKLQKGFNKVNFPIVLSIKGTSLLNDFMTKKQINFNVFGSVCQNKPVFNYEISVDGFNGFNYQIDSTRLISASSKSFNFEIVVEFNNPTNLKATFSEIIIDVLFENQNIGQAIKNNVTLTKKMNKVKFTADLDCTDNDVVQQFILKPSVNFDLVASVLISPNTPIDQALNIFNLTLTLKALNGLPYNISSIDFVEITSSQLIFDINAQFNNPTDIQATFHELLIDANYENKLIGNAMKNNITIYLKQNDITFRAYLNGSNSNLISDFVKKKDLTFALNAKAILPTMDSQSKNNIKDMNNNKLIAYNNDQNNNAYNNNNDDNTDNNNILTKSSVLDLFNTSLTISGLNGLPYKILSLNCVNITSNALIFDIEIEFNNPTNLKAKFSKVIIDVYYQNHNIGQAINKDLVINYGQNKVKFTAYLSGSGNTIINDFVMKNSITLLLQAKALISPDTPIDQALDIFNKTLTLKAMNGLPFTLNEIKFINATETDLYVEIEASFNNPTSLNAVFEQIVIDINYQNKYVGRAVKKNFVLNFGKNSLKVVALLNDGGTSLINDFVMNSGVNLTLIGNIYPRPIEFPINNNNNNNHNNDNNNNIYNNNNNNNDDDDGNVVDQDDQKKIKENKPIKFFTTTVFIKGFNGLSPKIINFTLHDASETNLNLLIAASFVNPSSITITLSNLRFDLYVKNQFIGFATKDKMSITEGKNNFDIIASLGKQSEELNEFLGRFLAGNDSIVDLKMNVTISFSKDTSNGFVIHQRLDVVFPGTSVTLIDILFTNLQIHIHATKLEIEYDVYVNITINNPCLFPVTINSFYGPVYFNDLYEAKLFWYDYKPKNNCLLANIDANWKKKPLYVKGSDKLIVPFEVDSTNLEIGIRLNEVFFVKNQLYVNIVNGTLNLNIGKFSLDVPIYIHNIYVPNNNKNMNKLIHNKNFFDKQQQKKNALVHAS</sequence>
<keyword evidence="2" id="KW-0472">Membrane</keyword>
<feature type="region of interest" description="Disordered" evidence="1">
    <location>
        <begin position="1"/>
        <end position="56"/>
    </location>
</feature>
<keyword evidence="2" id="KW-0812">Transmembrane</keyword>
<accession>A0ABQ8ZE27</accession>
<dbReference type="InterPro" id="IPR046368">
    <property type="entry name" value="Tag1"/>
</dbReference>
<feature type="compositionally biased region" description="Basic residues" evidence="1">
    <location>
        <begin position="40"/>
        <end position="56"/>
    </location>
</feature>
<dbReference type="PANTHER" id="PTHR35895">
    <property type="entry name" value="CHROMOSOME 16, WHOLE GENOME SHOTGUN SEQUENCE"/>
    <property type="match status" value="1"/>
</dbReference>
<keyword evidence="2" id="KW-1133">Transmembrane helix</keyword>
<evidence type="ECO:0000256" key="1">
    <source>
        <dbReference type="SAM" id="MobiDB-lite"/>
    </source>
</evidence>
<proteinExistence type="predicted"/>
<organism evidence="3 4">
    <name type="scientific">Anaeramoeba flamelloides</name>
    <dbReference type="NCBI Taxonomy" id="1746091"/>
    <lineage>
        <taxon>Eukaryota</taxon>
        <taxon>Metamonada</taxon>
        <taxon>Anaeramoebidae</taxon>
        <taxon>Anaeramoeba</taxon>
    </lineage>
</organism>
<evidence type="ECO:0000313" key="3">
    <source>
        <dbReference type="EMBL" id="KAJ6255155.1"/>
    </source>
</evidence>
<feature type="compositionally biased region" description="Low complexity" evidence="1">
    <location>
        <begin position="1223"/>
        <end position="1243"/>
    </location>
</feature>
<evidence type="ECO:0000313" key="4">
    <source>
        <dbReference type="Proteomes" id="UP001150062"/>
    </source>
</evidence>
<dbReference type="PANTHER" id="PTHR35895:SF1">
    <property type="entry name" value="LIPID-BINDING SERUM GLYCOPROTEIN C-TERMINAL DOMAIN-CONTAINING PROTEIN"/>
    <property type="match status" value="1"/>
</dbReference>
<reference evidence="3" key="1">
    <citation type="submission" date="2022-08" db="EMBL/GenBank/DDBJ databases">
        <title>Novel sulfate-reducing endosymbionts in the free-living metamonad Anaeramoeba.</title>
        <authorList>
            <person name="Jerlstrom-Hultqvist J."/>
            <person name="Cepicka I."/>
            <person name="Gallot-Lavallee L."/>
            <person name="Salas-Leiva D."/>
            <person name="Curtis B.A."/>
            <person name="Zahonova K."/>
            <person name="Pipaliya S."/>
            <person name="Dacks J."/>
            <person name="Roger A.J."/>
        </authorList>
    </citation>
    <scope>NUCLEOTIDE SEQUENCE</scope>
    <source>
        <strain evidence="3">Schooner1</strain>
    </source>
</reference>
<dbReference type="Proteomes" id="UP001150062">
    <property type="component" value="Unassembled WGS sequence"/>
</dbReference>
<feature type="region of interest" description="Disordered" evidence="1">
    <location>
        <begin position="1223"/>
        <end position="1253"/>
    </location>
</feature>
<dbReference type="Gene3D" id="2.60.40.1820">
    <property type="match status" value="1"/>
</dbReference>
<dbReference type="EMBL" id="JAOAOG010000012">
    <property type="protein sequence ID" value="KAJ6255155.1"/>
    <property type="molecule type" value="Genomic_DNA"/>
</dbReference>
<feature type="transmembrane region" description="Helical" evidence="2">
    <location>
        <begin position="65"/>
        <end position="91"/>
    </location>
</feature>
<feature type="compositionally biased region" description="Acidic residues" evidence="1">
    <location>
        <begin position="1244"/>
        <end position="1253"/>
    </location>
</feature>